<keyword evidence="2" id="KW-0378">Hydrolase</keyword>
<comment type="similarity">
    <text evidence="1">Belongs to the peptidase S66 family.</text>
</comment>
<dbReference type="InterPro" id="IPR027478">
    <property type="entry name" value="LdcA_N"/>
</dbReference>
<dbReference type="InterPro" id="IPR040921">
    <property type="entry name" value="Peptidase_S66C"/>
</dbReference>
<comment type="caution">
    <text evidence="5">The sequence shown here is derived from an EMBL/GenBank/DDBJ whole genome shotgun (WGS) entry which is preliminary data.</text>
</comment>
<dbReference type="InterPro" id="IPR003507">
    <property type="entry name" value="S66_fam"/>
</dbReference>
<evidence type="ECO:0000313" key="6">
    <source>
        <dbReference type="Proteomes" id="UP001279681"/>
    </source>
</evidence>
<evidence type="ECO:0000259" key="4">
    <source>
        <dbReference type="Pfam" id="PF17676"/>
    </source>
</evidence>
<dbReference type="EMBL" id="JAVIKH010000031">
    <property type="protein sequence ID" value="MDX8337332.1"/>
    <property type="molecule type" value="Genomic_DNA"/>
</dbReference>
<proteinExistence type="inferred from homology"/>
<dbReference type="CDD" id="cd07062">
    <property type="entry name" value="Peptidase_S66_mccF_like"/>
    <property type="match status" value="1"/>
</dbReference>
<evidence type="ECO:0000259" key="3">
    <source>
        <dbReference type="Pfam" id="PF02016"/>
    </source>
</evidence>
<dbReference type="SUPFAM" id="SSF52317">
    <property type="entry name" value="Class I glutamine amidotransferase-like"/>
    <property type="match status" value="1"/>
</dbReference>
<dbReference type="InterPro" id="IPR027461">
    <property type="entry name" value="Carboxypeptidase_A_C_sf"/>
</dbReference>
<feature type="domain" description="LD-carboxypeptidase C-terminal" evidence="4">
    <location>
        <begin position="201"/>
        <end position="316"/>
    </location>
</feature>
<gene>
    <name evidence="5" type="ORF">RFV38_12675</name>
</gene>
<keyword evidence="6" id="KW-1185">Reference proteome</keyword>
<dbReference type="Gene3D" id="3.40.50.10740">
    <property type="entry name" value="Class I glutamine amidotransferase-like"/>
    <property type="match status" value="1"/>
</dbReference>
<evidence type="ECO:0000256" key="2">
    <source>
        <dbReference type="ARBA" id="ARBA00022801"/>
    </source>
</evidence>
<dbReference type="Gene3D" id="3.50.30.60">
    <property type="entry name" value="LD-carboxypeptidase A C-terminal domain-like"/>
    <property type="match status" value="1"/>
</dbReference>
<dbReference type="PANTHER" id="PTHR30237">
    <property type="entry name" value="MURAMOYLTETRAPEPTIDE CARBOXYPEPTIDASE"/>
    <property type="match status" value="1"/>
</dbReference>
<dbReference type="SUPFAM" id="SSF141986">
    <property type="entry name" value="LD-carboxypeptidase A C-terminal domain-like"/>
    <property type="match status" value="1"/>
</dbReference>
<dbReference type="Pfam" id="PF02016">
    <property type="entry name" value="Peptidase_S66"/>
    <property type="match status" value="1"/>
</dbReference>
<feature type="domain" description="LD-carboxypeptidase N-terminal" evidence="3">
    <location>
        <begin position="11"/>
        <end position="130"/>
    </location>
</feature>
<dbReference type="RefSeq" id="WP_320314674.1">
    <property type="nucleotide sequence ID" value="NZ_JAVIKH010000031.1"/>
</dbReference>
<sequence length="328" mass="36896">MKFKLKKGDKIGFFSPSSPVTAISPERFMRAKKYLEDKDFILVEGSRTGKQDFYRSGTIQERVEELNSLIRDPEIKCIISTIGGLNSNSLLPYIDYEAFKKNPKIIIGYSDVTAILLGIYAKTGITTFYGPALVASFGELPPYVDETFSCFDDIFIKNLKLPYTYKNPEFWTDEMIKWEEQDCSKTPVKNELITLEEGKATGRVIGGNLMTIGGFWGSPYMPDIREGDILFIEDSLKTAGIVERNYAFLKVNGVFSKVAGVIIGKHEKFDDLGTGRKHYEIFQEVIGKLNIPVLAEFDCCHTHPMLTLPIGATIELDATNKKVTLIDF</sequence>
<dbReference type="InterPro" id="IPR029062">
    <property type="entry name" value="Class_I_gatase-like"/>
</dbReference>
<reference evidence="6" key="1">
    <citation type="submission" date="2023-07" db="EMBL/GenBank/DDBJ databases">
        <authorList>
            <person name="Colorado M.A."/>
            <person name="Villamil L.M."/>
            <person name="Melo J.F."/>
            <person name="Rodriguez J.A."/>
            <person name="Ruiz R.Y."/>
        </authorList>
    </citation>
    <scope>NUCLEOTIDE SEQUENCE [LARGE SCALE GENOMIC DNA]</scope>
    <source>
        <strain evidence="6">C33</strain>
    </source>
</reference>
<dbReference type="Pfam" id="PF17676">
    <property type="entry name" value="Peptidase_S66C"/>
    <property type="match status" value="1"/>
</dbReference>
<dbReference type="Proteomes" id="UP001279681">
    <property type="component" value="Unassembled WGS sequence"/>
</dbReference>
<evidence type="ECO:0000256" key="1">
    <source>
        <dbReference type="ARBA" id="ARBA00010233"/>
    </source>
</evidence>
<dbReference type="InterPro" id="IPR040449">
    <property type="entry name" value="Peptidase_S66_N"/>
</dbReference>
<evidence type="ECO:0000313" key="5">
    <source>
        <dbReference type="EMBL" id="MDX8337332.1"/>
    </source>
</evidence>
<dbReference type="PIRSF" id="PIRSF028757">
    <property type="entry name" value="LD-carboxypeptidase"/>
    <property type="match status" value="1"/>
</dbReference>
<accession>A0ABU4WCS9</accession>
<protein>
    <submittedName>
        <fullName evidence="5">LD-carboxypeptidase</fullName>
    </submittedName>
</protein>
<dbReference type="PANTHER" id="PTHR30237:SF5">
    <property type="entry name" value="CARBOXYPEPTIDASE VC_A0337-RELATED"/>
    <property type="match status" value="1"/>
</dbReference>
<name>A0ABU4WCS9_9FUSO</name>
<organism evidence="5 6">
    <name type="scientific">Candidatus Cetobacterium colombiensis</name>
    <dbReference type="NCBI Taxonomy" id="3073100"/>
    <lineage>
        <taxon>Bacteria</taxon>
        <taxon>Fusobacteriati</taxon>
        <taxon>Fusobacteriota</taxon>
        <taxon>Fusobacteriia</taxon>
        <taxon>Fusobacteriales</taxon>
        <taxon>Fusobacteriaceae</taxon>
        <taxon>Cetobacterium</taxon>
    </lineage>
</organism>